<keyword evidence="1" id="KW-0560">Oxidoreductase</keyword>
<sequence length="328" mass="35295">MKIRTLGQSGLDVSAIGLGCMGMSWAYGPSDRDACLKLLRDAVDLGVTFFDTAEVYGPYVNEELVGEALKAVRNQVVIATKFGFAMGQQPGSLTGVNSRPDHIREVVDASLKRLRTDHIDLLYQHRVDPDVPIEDVAGMVGDLIQAGKVRHFGLSEASAATIRKAHAVQPVAAVQSEYSLWTRDPETQILPTLEELGIGFVPYSPLGRGFLTGTLKDAALDPGDYRNTSPRFTGDAKAQNTRAVDALTDLAKAKGVTPAQLALAWLLAQKPWIVPIPGTRHLDRLKENIASANVTLSATDLSEIEAVIAETGFAGARYTEAGMAMLNR</sequence>
<evidence type="ECO:0000313" key="4">
    <source>
        <dbReference type="Proteomes" id="UP000017837"/>
    </source>
</evidence>
<dbReference type="PATRIC" id="fig|1121022.4.peg.4722"/>
<dbReference type="SUPFAM" id="SSF51430">
    <property type="entry name" value="NAD(P)-linked oxidoreductase"/>
    <property type="match status" value="1"/>
</dbReference>
<accession>V4QGW7</accession>
<protein>
    <recommendedName>
        <fullName evidence="2">NADP-dependent oxidoreductase domain-containing protein</fullName>
    </recommendedName>
</protein>
<organism evidence="3 4">
    <name type="scientific">Asticcacaulis benevestitus DSM 16100 = ATCC BAA-896</name>
    <dbReference type="NCBI Taxonomy" id="1121022"/>
    <lineage>
        <taxon>Bacteria</taxon>
        <taxon>Pseudomonadati</taxon>
        <taxon>Pseudomonadota</taxon>
        <taxon>Alphaproteobacteria</taxon>
        <taxon>Caulobacterales</taxon>
        <taxon>Caulobacteraceae</taxon>
        <taxon>Asticcacaulis</taxon>
    </lineage>
</organism>
<dbReference type="PANTHER" id="PTHR43625:SF77">
    <property type="entry name" value="ALDO-KETO REDUCTASE"/>
    <property type="match status" value="1"/>
</dbReference>
<dbReference type="Pfam" id="PF00248">
    <property type="entry name" value="Aldo_ket_red"/>
    <property type="match status" value="1"/>
</dbReference>
<evidence type="ECO:0000313" key="3">
    <source>
        <dbReference type="EMBL" id="ESQ78438.1"/>
    </source>
</evidence>
<evidence type="ECO:0000259" key="2">
    <source>
        <dbReference type="Pfam" id="PF00248"/>
    </source>
</evidence>
<dbReference type="AlphaFoldDB" id="V4QGW7"/>
<name>V4QGW7_9CAUL</name>
<proteinExistence type="predicted"/>
<dbReference type="GO" id="GO:0016491">
    <property type="term" value="F:oxidoreductase activity"/>
    <property type="evidence" value="ECO:0007669"/>
    <property type="project" value="UniProtKB-KW"/>
</dbReference>
<dbReference type="EMBL" id="AWGB01000117">
    <property type="protein sequence ID" value="ESQ78438.1"/>
    <property type="molecule type" value="Genomic_DNA"/>
</dbReference>
<dbReference type="Proteomes" id="UP000017837">
    <property type="component" value="Unassembled WGS sequence"/>
</dbReference>
<dbReference type="InterPro" id="IPR036812">
    <property type="entry name" value="NAD(P)_OxRdtase_dom_sf"/>
</dbReference>
<evidence type="ECO:0000256" key="1">
    <source>
        <dbReference type="ARBA" id="ARBA00023002"/>
    </source>
</evidence>
<feature type="domain" description="NADP-dependent oxidoreductase" evidence="2">
    <location>
        <begin position="15"/>
        <end position="308"/>
    </location>
</feature>
<dbReference type="Gene3D" id="3.20.20.100">
    <property type="entry name" value="NADP-dependent oxidoreductase domain"/>
    <property type="match status" value="1"/>
</dbReference>
<dbReference type="GO" id="GO:0005737">
    <property type="term" value="C:cytoplasm"/>
    <property type="evidence" value="ECO:0007669"/>
    <property type="project" value="TreeGrafter"/>
</dbReference>
<dbReference type="CDD" id="cd19078">
    <property type="entry name" value="AKR_AKR13C1_2"/>
    <property type="match status" value="1"/>
</dbReference>
<dbReference type="STRING" id="1121022.GCA_000376105_02350"/>
<reference evidence="3 4" key="1">
    <citation type="journal article" date="2014" name="Nature">
        <title>Sequential evolution of bacterial morphology by co-option of a developmental regulator.</title>
        <authorList>
            <person name="Jiang C."/>
            <person name="Brown P.J."/>
            <person name="Ducret A."/>
            <person name="Brun Y.V."/>
        </authorList>
    </citation>
    <scope>NUCLEOTIDE SEQUENCE [LARGE SCALE GENOMIC DNA]</scope>
    <source>
        <strain evidence="3 4">DSM 16100</strain>
    </source>
</reference>
<keyword evidence="4" id="KW-1185">Reference proteome</keyword>
<gene>
    <name evidence="3" type="ORF">ABENE_23080</name>
</gene>
<dbReference type="eggNOG" id="COG0667">
    <property type="taxonomic scope" value="Bacteria"/>
</dbReference>
<dbReference type="RefSeq" id="WP_018082018.1">
    <property type="nucleotide sequence ID" value="NZ_AQWM01000009.1"/>
</dbReference>
<dbReference type="PANTHER" id="PTHR43625">
    <property type="entry name" value="AFLATOXIN B1 ALDEHYDE REDUCTASE"/>
    <property type="match status" value="1"/>
</dbReference>
<comment type="caution">
    <text evidence="3">The sequence shown here is derived from an EMBL/GenBank/DDBJ whole genome shotgun (WGS) entry which is preliminary data.</text>
</comment>
<dbReference type="OrthoDB" id="9803483at2"/>
<dbReference type="InterPro" id="IPR050791">
    <property type="entry name" value="Aldo-Keto_reductase"/>
</dbReference>
<dbReference type="InterPro" id="IPR023210">
    <property type="entry name" value="NADP_OxRdtase_dom"/>
</dbReference>